<comment type="similarity">
    <text evidence="1">Belongs to the enoyl-CoA hydratase/isomerase family.</text>
</comment>
<dbReference type="NCBIfam" id="NF040620">
    <property type="entry name" value="fused_HadA_HadB"/>
    <property type="match status" value="1"/>
</dbReference>
<evidence type="ECO:0000259" key="4">
    <source>
        <dbReference type="Pfam" id="PF13452"/>
    </source>
</evidence>
<dbReference type="PANTHER" id="PTHR43841">
    <property type="entry name" value="3-HYDROXYACYL-THIOESTER DEHYDRATASE HTDX-RELATED"/>
    <property type="match status" value="1"/>
</dbReference>
<sequence length="342" mass="37254">MEDSAFDPAALVGQHYRSDDYYEVGREKIREFARAIQDLHPAHWREADAKILGYDALLAPLTFLSIVSMLAHRKLLDAMVGYDFSQFLQADAVLELHRPIMAGDRLVCDVSMESYRQYAGNDFFVTKNVVTTQDNELVQTTYTTIVARTGDIVDPAISRRAANVIMSGVSHDDRRKAALGAVPIAERADPGPPHEPPPHEPRTDHRFDDLAVGDELPRQIARVTRGDLVNYAGVSGDPNPIHWHDSVAALVGLPTVVAHGMFTAGLAAGYLTSWLGDPAAVTKYSVRFAGFAPVEAEEAVSFEFSGRVKSLDADQRSAVIALGATAGGRKLFGRATAEVRLS</sequence>
<keyword evidence="6" id="KW-1185">Reference proteome</keyword>
<dbReference type="EMBL" id="VCQU01000001">
    <property type="protein sequence ID" value="NMN94213.1"/>
    <property type="molecule type" value="Genomic_DNA"/>
</dbReference>
<gene>
    <name evidence="5" type="ORF">FGL95_04070</name>
</gene>
<feature type="domain" description="FAS1-like dehydratase" evidence="4">
    <location>
        <begin position="10"/>
        <end position="140"/>
    </location>
</feature>
<dbReference type="SUPFAM" id="SSF54637">
    <property type="entry name" value="Thioesterase/thiol ester dehydrase-isomerase"/>
    <property type="match status" value="2"/>
</dbReference>
<accession>A0A848K630</accession>
<dbReference type="Pfam" id="PF01575">
    <property type="entry name" value="MaoC_dehydratas"/>
    <property type="match status" value="1"/>
</dbReference>
<evidence type="ECO:0000259" key="3">
    <source>
        <dbReference type="Pfam" id="PF01575"/>
    </source>
</evidence>
<dbReference type="InterPro" id="IPR039569">
    <property type="entry name" value="FAS1-like_DH_region"/>
</dbReference>
<dbReference type="Proteomes" id="UP000535543">
    <property type="component" value="Unassembled WGS sequence"/>
</dbReference>
<proteinExistence type="inferred from homology"/>
<dbReference type="Gene3D" id="3.10.129.10">
    <property type="entry name" value="Hotdog Thioesterase"/>
    <property type="match status" value="2"/>
</dbReference>
<feature type="region of interest" description="Disordered" evidence="2">
    <location>
        <begin position="184"/>
        <end position="204"/>
    </location>
</feature>
<dbReference type="PANTHER" id="PTHR43841:SF3">
    <property type="entry name" value="(3R)-HYDROXYACYL-ACP DEHYDRATASE SUBUNIT HADB"/>
    <property type="match status" value="1"/>
</dbReference>
<dbReference type="InterPro" id="IPR054849">
    <property type="entry name" value="UPF0336_fam"/>
</dbReference>
<organism evidence="5 6">
    <name type="scientific">Antrihabitans stalactiti</name>
    <dbReference type="NCBI Taxonomy" id="2584121"/>
    <lineage>
        <taxon>Bacteria</taxon>
        <taxon>Bacillati</taxon>
        <taxon>Actinomycetota</taxon>
        <taxon>Actinomycetes</taxon>
        <taxon>Mycobacteriales</taxon>
        <taxon>Nocardiaceae</taxon>
        <taxon>Antrihabitans</taxon>
    </lineage>
</organism>
<evidence type="ECO:0000256" key="2">
    <source>
        <dbReference type="SAM" id="MobiDB-lite"/>
    </source>
</evidence>
<evidence type="ECO:0000313" key="6">
    <source>
        <dbReference type="Proteomes" id="UP000535543"/>
    </source>
</evidence>
<dbReference type="InterPro" id="IPR029069">
    <property type="entry name" value="HotDog_dom_sf"/>
</dbReference>
<protein>
    <submittedName>
        <fullName evidence="5">(R)-hydratase</fullName>
    </submittedName>
</protein>
<dbReference type="InterPro" id="IPR002539">
    <property type="entry name" value="MaoC-like_dom"/>
</dbReference>
<dbReference type="Pfam" id="PF13452">
    <property type="entry name" value="FAS1_DH_region"/>
    <property type="match status" value="1"/>
</dbReference>
<comment type="caution">
    <text evidence="5">The sequence shown here is derived from an EMBL/GenBank/DDBJ whole genome shotgun (WGS) entry which is preliminary data.</text>
</comment>
<dbReference type="CDD" id="cd03441">
    <property type="entry name" value="R_hydratase_like"/>
    <property type="match status" value="1"/>
</dbReference>
<reference evidence="5 6" key="2">
    <citation type="submission" date="2020-06" db="EMBL/GenBank/DDBJ databases">
        <title>Antribacter stalactiti gen. nov., sp. nov., a new member of the family Nacardiaceae isolated from a cave.</title>
        <authorList>
            <person name="Kim I.S."/>
        </authorList>
    </citation>
    <scope>NUCLEOTIDE SEQUENCE [LARGE SCALE GENOMIC DNA]</scope>
    <source>
        <strain evidence="5 6">YC2-7</strain>
    </source>
</reference>
<dbReference type="NCBIfam" id="NF040624">
    <property type="entry name" value="HadA"/>
    <property type="match status" value="1"/>
</dbReference>
<evidence type="ECO:0000256" key="1">
    <source>
        <dbReference type="ARBA" id="ARBA00005254"/>
    </source>
</evidence>
<evidence type="ECO:0000313" key="5">
    <source>
        <dbReference type="EMBL" id="NMN94213.1"/>
    </source>
</evidence>
<reference evidence="5 6" key="1">
    <citation type="submission" date="2019-05" db="EMBL/GenBank/DDBJ databases">
        <authorList>
            <person name="Lee S.D."/>
        </authorList>
    </citation>
    <scope>NUCLEOTIDE SEQUENCE [LARGE SCALE GENOMIC DNA]</scope>
    <source>
        <strain evidence="5 6">YC2-7</strain>
    </source>
</reference>
<dbReference type="CDD" id="cd03453">
    <property type="entry name" value="SAV4209_like"/>
    <property type="match status" value="1"/>
</dbReference>
<name>A0A848K630_9NOCA</name>
<dbReference type="AlphaFoldDB" id="A0A848K630"/>
<feature type="domain" description="MaoC-like" evidence="3">
    <location>
        <begin position="221"/>
        <end position="304"/>
    </location>
</feature>